<feature type="domain" description="Amidohydrolase-related" evidence="1">
    <location>
        <begin position="46"/>
        <end position="363"/>
    </location>
</feature>
<dbReference type="SUPFAM" id="SSF51338">
    <property type="entry name" value="Composite domain of metallo-dependent hydrolases"/>
    <property type="match status" value="1"/>
</dbReference>
<organism evidence="2 3">
    <name type="scientific">Stachybotrys elegans</name>
    <dbReference type="NCBI Taxonomy" id="80388"/>
    <lineage>
        <taxon>Eukaryota</taxon>
        <taxon>Fungi</taxon>
        <taxon>Dikarya</taxon>
        <taxon>Ascomycota</taxon>
        <taxon>Pezizomycotina</taxon>
        <taxon>Sordariomycetes</taxon>
        <taxon>Hypocreomycetidae</taxon>
        <taxon>Hypocreales</taxon>
        <taxon>Stachybotryaceae</taxon>
        <taxon>Stachybotrys</taxon>
    </lineage>
</organism>
<reference evidence="2" key="1">
    <citation type="journal article" date="2021" name="Nat. Commun.">
        <title>Genetic determinants of endophytism in the Arabidopsis root mycobiome.</title>
        <authorList>
            <person name="Mesny F."/>
            <person name="Miyauchi S."/>
            <person name="Thiergart T."/>
            <person name="Pickel B."/>
            <person name="Atanasova L."/>
            <person name="Karlsson M."/>
            <person name="Huettel B."/>
            <person name="Barry K.W."/>
            <person name="Haridas S."/>
            <person name="Chen C."/>
            <person name="Bauer D."/>
            <person name="Andreopoulos W."/>
            <person name="Pangilinan J."/>
            <person name="LaButti K."/>
            <person name="Riley R."/>
            <person name="Lipzen A."/>
            <person name="Clum A."/>
            <person name="Drula E."/>
            <person name="Henrissat B."/>
            <person name="Kohler A."/>
            <person name="Grigoriev I.V."/>
            <person name="Martin F.M."/>
            <person name="Hacquard S."/>
        </authorList>
    </citation>
    <scope>NUCLEOTIDE SEQUENCE</scope>
    <source>
        <strain evidence="2">MPI-CAGE-CH-0235</strain>
    </source>
</reference>
<dbReference type="AlphaFoldDB" id="A0A8K0SJI3"/>
<comment type="caution">
    <text evidence="2">The sequence shown here is derived from an EMBL/GenBank/DDBJ whole genome shotgun (WGS) entry which is preliminary data.</text>
</comment>
<dbReference type="PANTHER" id="PTHR43135:SF3">
    <property type="entry name" value="ALPHA-D-RIBOSE 1-METHYLPHOSPHONATE 5-TRIPHOSPHATE DIPHOSPHATASE"/>
    <property type="match status" value="1"/>
</dbReference>
<gene>
    <name evidence="2" type="ORF">B0I35DRAFT_322679</name>
</gene>
<accession>A0A8K0SJI3</accession>
<evidence type="ECO:0000313" key="2">
    <source>
        <dbReference type="EMBL" id="KAH7311374.1"/>
    </source>
</evidence>
<dbReference type="Gene3D" id="2.30.40.10">
    <property type="entry name" value="Urease, subunit C, domain 1"/>
    <property type="match status" value="2"/>
</dbReference>
<feature type="non-terminal residue" evidence="2">
    <location>
        <position position="365"/>
    </location>
</feature>
<dbReference type="Pfam" id="PF01979">
    <property type="entry name" value="Amidohydro_1"/>
    <property type="match status" value="1"/>
</dbReference>
<dbReference type="InterPro" id="IPR011059">
    <property type="entry name" value="Metal-dep_hydrolase_composite"/>
</dbReference>
<keyword evidence="3" id="KW-1185">Reference proteome</keyword>
<dbReference type="Gene3D" id="3.20.20.140">
    <property type="entry name" value="Metal-dependent hydrolases"/>
    <property type="match status" value="2"/>
</dbReference>
<sequence length="365" mass="39991">TAIENVHVFNGIRFTKPQTVCIDGGYIVDLGSCNNPTVKVNAAGKYLIPGLIDNHLHLRDVRSLEEFTSYGCTTAMHMNCGNYTQCHINANQPGLASFKFASMSAVGYGSAHAKTDPNRTNATLIFPDTDVVLWAQNGFNNGSDFSKITSEVNGPSLQQQIDMVNVARYQYNKQSMTHASAIMSYTQAVESNTDGIQHVPDDGILSNSTIARILKQNQFVTPTLNVFEFAYRSQTLQRYFGVVPGSNRTLENAETNARLLYQHGVPLIAGTDAVGLLAVGHSSATVPWGLTLHYELQNFVRILGMSPAQALNSATRDAAKWHRVHDRGSIELEKRADLVLLLKDPLADISNTLSIDRIWVLGVPV</sequence>
<dbReference type="OrthoDB" id="194468at2759"/>
<name>A0A8K0SJI3_9HYPO</name>
<dbReference type="InterPro" id="IPR006680">
    <property type="entry name" value="Amidohydro-rel"/>
</dbReference>
<dbReference type="InterPro" id="IPR051781">
    <property type="entry name" value="Metallo-dep_Hydrolase"/>
</dbReference>
<dbReference type="PANTHER" id="PTHR43135">
    <property type="entry name" value="ALPHA-D-RIBOSE 1-METHYLPHOSPHONATE 5-TRIPHOSPHATE DIPHOSPHATASE"/>
    <property type="match status" value="1"/>
</dbReference>
<dbReference type="InterPro" id="IPR032466">
    <property type="entry name" value="Metal_Hydrolase"/>
</dbReference>
<evidence type="ECO:0000259" key="1">
    <source>
        <dbReference type="Pfam" id="PF01979"/>
    </source>
</evidence>
<evidence type="ECO:0000313" key="3">
    <source>
        <dbReference type="Proteomes" id="UP000813444"/>
    </source>
</evidence>
<feature type="non-terminal residue" evidence="2">
    <location>
        <position position="1"/>
    </location>
</feature>
<protein>
    <recommendedName>
        <fullName evidence="1">Amidohydrolase-related domain-containing protein</fullName>
    </recommendedName>
</protein>
<dbReference type="SUPFAM" id="SSF51556">
    <property type="entry name" value="Metallo-dependent hydrolases"/>
    <property type="match status" value="1"/>
</dbReference>
<proteinExistence type="predicted"/>
<dbReference type="Proteomes" id="UP000813444">
    <property type="component" value="Unassembled WGS sequence"/>
</dbReference>
<dbReference type="GO" id="GO:0016810">
    <property type="term" value="F:hydrolase activity, acting on carbon-nitrogen (but not peptide) bonds"/>
    <property type="evidence" value="ECO:0007669"/>
    <property type="project" value="InterPro"/>
</dbReference>
<dbReference type="EMBL" id="JAGPNK010000011">
    <property type="protein sequence ID" value="KAH7311374.1"/>
    <property type="molecule type" value="Genomic_DNA"/>
</dbReference>